<proteinExistence type="predicted"/>
<dbReference type="GO" id="GO:0046677">
    <property type="term" value="P:response to antibiotic"/>
    <property type="evidence" value="ECO:0007669"/>
    <property type="project" value="InterPro"/>
</dbReference>
<dbReference type="RefSeq" id="WP_284348805.1">
    <property type="nucleotide sequence ID" value="NZ_BRXS01000001.1"/>
</dbReference>
<dbReference type="InterPro" id="IPR000871">
    <property type="entry name" value="Beta-lactam_class-A"/>
</dbReference>
<dbReference type="GO" id="GO:0008800">
    <property type="term" value="F:beta-lactamase activity"/>
    <property type="evidence" value="ECO:0007669"/>
    <property type="project" value="UniProtKB-EC"/>
</dbReference>
<keyword evidence="4" id="KW-1185">Reference proteome</keyword>
<dbReference type="SUPFAM" id="SSF56601">
    <property type="entry name" value="beta-lactamase/transpeptidase-like"/>
    <property type="match status" value="1"/>
</dbReference>
<evidence type="ECO:0000313" key="3">
    <source>
        <dbReference type="EMBL" id="GLC24354.1"/>
    </source>
</evidence>
<sequence>MITRALRRVIGRTTRTASRPAFGRAGVAFRHLAAVASAGLLLSGTAACARAQTPVTKAVPATAPARAAAVRTDTVALRRAIDSLVTAYEGAKQGVVGYAVHNLDTGERLSYRGGETFPTASLIKVPILVTLFDLVEKKMIALDDPITMLKIDQVPGSGQLQHLRPGVTIRVADAARYMITISDNTATNLLLDRVALRRVWEKMEALGLPHTKVHAKVFQRFTSVAMDSSVKYGLGVTTPDEMAALYARLARGTAVSPAADSAMLAIMFQNEDDALLQRYVEGVRAANKTGATDQVRTECALWELQSRVVACVLTKENRDTRWVLDTEPQLLMARLGKVITDAWPKRPRAPQS</sequence>
<comment type="caution">
    <text evidence="3">The sequence shown here is derived from an EMBL/GenBank/DDBJ whole genome shotgun (WGS) entry which is preliminary data.</text>
</comment>
<evidence type="ECO:0000256" key="1">
    <source>
        <dbReference type="ARBA" id="ARBA00001526"/>
    </source>
</evidence>
<reference evidence="3" key="1">
    <citation type="submission" date="2022-08" db="EMBL/GenBank/DDBJ databases">
        <title>Draft genome sequencing of Roseisolibacter agri AW1220.</title>
        <authorList>
            <person name="Tobiishi Y."/>
            <person name="Tonouchi A."/>
        </authorList>
    </citation>
    <scope>NUCLEOTIDE SEQUENCE</scope>
    <source>
        <strain evidence="3">AW1220</strain>
    </source>
</reference>
<evidence type="ECO:0000313" key="4">
    <source>
        <dbReference type="Proteomes" id="UP001161325"/>
    </source>
</evidence>
<evidence type="ECO:0000259" key="2">
    <source>
        <dbReference type="Pfam" id="PF13354"/>
    </source>
</evidence>
<dbReference type="Gene3D" id="3.40.710.10">
    <property type="entry name" value="DD-peptidase/beta-lactamase superfamily"/>
    <property type="match status" value="1"/>
</dbReference>
<dbReference type="InterPro" id="IPR045155">
    <property type="entry name" value="Beta-lactam_cat"/>
</dbReference>
<dbReference type="InterPro" id="IPR012338">
    <property type="entry name" value="Beta-lactam/transpept-like"/>
</dbReference>
<dbReference type="GO" id="GO:0030655">
    <property type="term" value="P:beta-lactam antibiotic catabolic process"/>
    <property type="evidence" value="ECO:0007669"/>
    <property type="project" value="InterPro"/>
</dbReference>
<comment type="catalytic activity">
    <reaction evidence="1">
        <text>a beta-lactam + H2O = a substituted beta-amino acid</text>
        <dbReference type="Rhea" id="RHEA:20401"/>
        <dbReference type="ChEBI" id="CHEBI:15377"/>
        <dbReference type="ChEBI" id="CHEBI:35627"/>
        <dbReference type="ChEBI" id="CHEBI:140347"/>
        <dbReference type="EC" id="3.5.2.6"/>
    </reaction>
</comment>
<protein>
    <recommendedName>
        <fullName evidence="2">Beta-lactamase class A catalytic domain-containing protein</fullName>
    </recommendedName>
</protein>
<dbReference type="Pfam" id="PF13354">
    <property type="entry name" value="Beta-lactamase2"/>
    <property type="match status" value="1"/>
</dbReference>
<gene>
    <name evidence="3" type="ORF">rosag_08670</name>
</gene>
<name>A0AA37Q0X5_9BACT</name>
<dbReference type="PANTHER" id="PTHR35333">
    <property type="entry name" value="BETA-LACTAMASE"/>
    <property type="match status" value="1"/>
</dbReference>
<dbReference type="PANTHER" id="PTHR35333:SF4">
    <property type="entry name" value="SLR0121 PROTEIN"/>
    <property type="match status" value="1"/>
</dbReference>
<organism evidence="3 4">
    <name type="scientific">Roseisolibacter agri</name>
    <dbReference type="NCBI Taxonomy" id="2014610"/>
    <lineage>
        <taxon>Bacteria</taxon>
        <taxon>Pseudomonadati</taxon>
        <taxon>Gemmatimonadota</taxon>
        <taxon>Gemmatimonadia</taxon>
        <taxon>Gemmatimonadales</taxon>
        <taxon>Gemmatimonadaceae</taxon>
        <taxon>Roseisolibacter</taxon>
    </lineage>
</organism>
<accession>A0AA37Q0X5</accession>
<feature type="domain" description="Beta-lactamase class A catalytic" evidence="2">
    <location>
        <begin position="98"/>
        <end position="314"/>
    </location>
</feature>
<dbReference type="AlphaFoldDB" id="A0AA37Q0X5"/>
<dbReference type="EMBL" id="BRXS01000001">
    <property type="protein sequence ID" value="GLC24354.1"/>
    <property type="molecule type" value="Genomic_DNA"/>
</dbReference>
<dbReference type="Proteomes" id="UP001161325">
    <property type="component" value="Unassembled WGS sequence"/>
</dbReference>